<organism evidence="2 3">
    <name type="scientific">Intestinicryptomonas porci</name>
    <dbReference type="NCBI Taxonomy" id="2926320"/>
    <lineage>
        <taxon>Bacteria</taxon>
        <taxon>Pseudomonadati</taxon>
        <taxon>Verrucomicrobiota</taxon>
        <taxon>Opitutia</taxon>
        <taxon>Opitutales</taxon>
        <taxon>Intestinicryptomonaceae</taxon>
        <taxon>Intestinicryptomonas</taxon>
    </lineage>
</organism>
<evidence type="ECO:0000256" key="1">
    <source>
        <dbReference type="SAM" id="Phobius"/>
    </source>
</evidence>
<keyword evidence="3" id="KW-1185">Reference proteome</keyword>
<dbReference type="EMBL" id="JALBUT010000007">
    <property type="protein sequence ID" value="MDX8415838.1"/>
    <property type="molecule type" value="Genomic_DNA"/>
</dbReference>
<dbReference type="Gene3D" id="1.25.40.10">
    <property type="entry name" value="Tetratricopeptide repeat domain"/>
    <property type="match status" value="1"/>
</dbReference>
<keyword evidence="1" id="KW-1133">Transmembrane helix</keyword>
<sequence>MPNAFAKIGASLILAVLPLFLLAQTPQELFELGTRAYRQSDYKSAAAYFEESAQKGFGAAAYHNAANSYAKMSQNGLAMLNYERARYLKPRSPETVANISALSKVSGTPEKKRSFADVFFGELSNFEWAMLAISSFWIGIIISSTCVIFRKKGNFAKISLLLSSLAFIISIAGTIYWSDMRNTAISVSQDGVLKLSPAKNAPAIAPFPEGRRGIIKERRGNYLRLQTPDKKIGWASLENVKPLR</sequence>
<accession>A0ABU4WHX6</accession>
<reference evidence="2 3" key="1">
    <citation type="submission" date="2022-03" db="EMBL/GenBank/DDBJ databases">
        <title>Novel taxa within the pig intestine.</title>
        <authorList>
            <person name="Wylensek D."/>
            <person name="Bishof K."/>
            <person name="Afrizal A."/>
            <person name="Clavel T."/>
        </authorList>
    </citation>
    <scope>NUCLEOTIDE SEQUENCE [LARGE SCALE GENOMIC DNA]</scope>
    <source>
        <strain evidence="2 3">CLA-KB-P66</strain>
    </source>
</reference>
<evidence type="ECO:0008006" key="4">
    <source>
        <dbReference type="Google" id="ProtNLM"/>
    </source>
</evidence>
<gene>
    <name evidence="2" type="ORF">MOX91_06580</name>
</gene>
<comment type="caution">
    <text evidence="2">The sequence shown here is derived from an EMBL/GenBank/DDBJ whole genome shotgun (WGS) entry which is preliminary data.</text>
</comment>
<dbReference type="InterPro" id="IPR011990">
    <property type="entry name" value="TPR-like_helical_dom_sf"/>
</dbReference>
<evidence type="ECO:0000313" key="3">
    <source>
        <dbReference type="Proteomes" id="UP001275932"/>
    </source>
</evidence>
<proteinExistence type="predicted"/>
<protein>
    <recommendedName>
        <fullName evidence="4">SH3 domain-containing protein</fullName>
    </recommendedName>
</protein>
<feature type="transmembrane region" description="Helical" evidence="1">
    <location>
        <begin position="158"/>
        <end position="177"/>
    </location>
</feature>
<keyword evidence="1" id="KW-0812">Transmembrane</keyword>
<evidence type="ECO:0000313" key="2">
    <source>
        <dbReference type="EMBL" id="MDX8415838.1"/>
    </source>
</evidence>
<dbReference type="SUPFAM" id="SSF48452">
    <property type="entry name" value="TPR-like"/>
    <property type="match status" value="1"/>
</dbReference>
<dbReference type="RefSeq" id="WP_370397291.1">
    <property type="nucleotide sequence ID" value="NZ_JALBUT010000007.1"/>
</dbReference>
<feature type="transmembrane region" description="Helical" evidence="1">
    <location>
        <begin position="128"/>
        <end position="149"/>
    </location>
</feature>
<name>A0ABU4WHX6_9BACT</name>
<dbReference type="Proteomes" id="UP001275932">
    <property type="component" value="Unassembled WGS sequence"/>
</dbReference>
<keyword evidence="1" id="KW-0472">Membrane</keyword>